<dbReference type="KEGG" id="lmu:LBLM1_04830"/>
<dbReference type="Gene3D" id="3.20.20.370">
    <property type="entry name" value="Glycoside hydrolase/deacetylase"/>
    <property type="match status" value="1"/>
</dbReference>
<gene>
    <name evidence="1" type="primary">pxpA</name>
    <name evidence="2" type="ORF">LBLM1_04830</name>
</gene>
<proteinExistence type="inferred from homology"/>
<comment type="similarity">
    <text evidence="1">Belongs to the LamB/PxpA family.</text>
</comment>
<dbReference type="EC" id="3.5.2.9" evidence="1"/>
<dbReference type="EMBL" id="CP011013">
    <property type="protein sequence ID" value="AJT50436.1"/>
    <property type="molecule type" value="Genomic_DNA"/>
</dbReference>
<name>A0A0D4CKL8_LIMMU</name>
<keyword evidence="1" id="KW-0378">Hydrolase</keyword>
<dbReference type="HOGENOM" id="CLU_069535_0_0_9"/>
<dbReference type="RefSeq" id="WP_033935080.1">
    <property type="nucleotide sequence ID" value="NZ_CP011013.1"/>
</dbReference>
<dbReference type="PANTHER" id="PTHR30292:SF0">
    <property type="entry name" value="5-OXOPROLINASE SUBUNIT A"/>
    <property type="match status" value="1"/>
</dbReference>
<keyword evidence="1" id="KW-0547">Nucleotide-binding</keyword>
<dbReference type="NCBIfam" id="NF003814">
    <property type="entry name" value="PRK05406.1-3"/>
    <property type="match status" value="1"/>
</dbReference>
<dbReference type="CDD" id="cd10787">
    <property type="entry name" value="LamB_YcsF_like"/>
    <property type="match status" value="1"/>
</dbReference>
<dbReference type="HAMAP" id="MF_00691">
    <property type="entry name" value="PxpA"/>
    <property type="match status" value="1"/>
</dbReference>
<protein>
    <recommendedName>
        <fullName evidence="1">5-oxoprolinase subunit A</fullName>
        <shortName evidence="1">5-OPase subunit A</shortName>
        <ecNumber evidence="1">3.5.2.9</ecNumber>
    </recommendedName>
    <alternativeName>
        <fullName evidence="1">5-oxoprolinase (ATP-hydrolyzing) subunit A</fullName>
    </alternativeName>
</protein>
<dbReference type="GO" id="GO:0005975">
    <property type="term" value="P:carbohydrate metabolic process"/>
    <property type="evidence" value="ECO:0007669"/>
    <property type="project" value="InterPro"/>
</dbReference>
<sequence length="253" mass="27265">MKVDLNSDLGESFGHYVLGNDEQILPLITAANVACGFHAGDPNVMAQTVAIAEKNGVAIGAHPSYPDRIGFGRRHMDMQPENVENMITYQVAALQGFVKGHRLHHVKPHGALYNAAAKSLPLALAICRGIKRVDPELPIYGLAGSQLITAAREIGLPYASEVFADRAYQADGTLVPRVKPHAVLHDPQEVAKRAVHMIQDQAVTAITGEHVELQVDTICVHGDNEEALAIVRALRSALKDAAIEIAPFDPHHA</sequence>
<evidence type="ECO:0000313" key="2">
    <source>
        <dbReference type="EMBL" id="AJT50436.1"/>
    </source>
</evidence>
<dbReference type="Proteomes" id="UP000003645">
    <property type="component" value="Chromosome"/>
</dbReference>
<dbReference type="PANTHER" id="PTHR30292">
    <property type="entry name" value="UNCHARACTERIZED PROTEIN YBGL-RELATED"/>
    <property type="match status" value="1"/>
</dbReference>
<organism evidence="2 3">
    <name type="scientific">Limosilactobacillus mucosae LM1</name>
    <dbReference type="NCBI Taxonomy" id="1130798"/>
    <lineage>
        <taxon>Bacteria</taxon>
        <taxon>Bacillati</taxon>
        <taxon>Bacillota</taxon>
        <taxon>Bacilli</taxon>
        <taxon>Lactobacillales</taxon>
        <taxon>Lactobacillaceae</taxon>
        <taxon>Limosilactobacillus</taxon>
    </lineage>
</organism>
<dbReference type="InterPro" id="IPR005501">
    <property type="entry name" value="LamB/YcsF/PxpA-like"/>
</dbReference>
<dbReference type="SUPFAM" id="SSF88713">
    <property type="entry name" value="Glycoside hydrolase/deacetylase"/>
    <property type="match status" value="1"/>
</dbReference>
<keyword evidence="3" id="KW-1185">Reference proteome</keyword>
<dbReference type="GO" id="GO:0017168">
    <property type="term" value="F:5-oxoprolinase (ATP-hydrolyzing) activity"/>
    <property type="evidence" value="ECO:0007669"/>
    <property type="project" value="UniProtKB-UniRule"/>
</dbReference>
<evidence type="ECO:0000256" key="1">
    <source>
        <dbReference type="HAMAP-Rule" id="MF_00691"/>
    </source>
</evidence>
<comment type="function">
    <text evidence="1">Catalyzes the cleavage of 5-oxoproline to form L-glutamate coupled to the hydrolysis of ATP to ADP and inorganic phosphate.</text>
</comment>
<dbReference type="AlphaFoldDB" id="A0A0D4CKL8"/>
<accession>A0A0D4CKL8</accession>
<dbReference type="OrthoDB" id="9773478at2"/>
<dbReference type="GO" id="GO:0005524">
    <property type="term" value="F:ATP binding"/>
    <property type="evidence" value="ECO:0007669"/>
    <property type="project" value="UniProtKB-UniRule"/>
</dbReference>
<dbReference type="InterPro" id="IPR011330">
    <property type="entry name" value="Glyco_hydro/deAcase_b/a-brl"/>
</dbReference>
<keyword evidence="1" id="KW-0067">ATP-binding</keyword>
<reference evidence="2 3" key="1">
    <citation type="journal article" date="2012" name="J. Bacteriol.">
        <title>Genome sequence of Lactobacillus mucosae LM1, isolated from piglet feces.</title>
        <authorList>
            <person name="Lee J.H."/>
            <person name="Valeriano V.D."/>
            <person name="Shin Y.R."/>
            <person name="Chae J.P."/>
            <person name="Kim G.B."/>
            <person name="Ham J.S."/>
            <person name="Chun J."/>
            <person name="Kang D.K."/>
        </authorList>
    </citation>
    <scope>NUCLEOTIDE SEQUENCE [LARGE SCALE GENOMIC DNA]</scope>
    <source>
        <strain evidence="2 3">LM1</strain>
    </source>
</reference>
<dbReference type="STRING" id="1130798.LBLM1_04830"/>
<dbReference type="Pfam" id="PF03746">
    <property type="entry name" value="LamB_YcsF"/>
    <property type="match status" value="1"/>
</dbReference>
<comment type="subunit">
    <text evidence="1">Forms a complex composed of PxpA, PxpB and PxpC.</text>
</comment>
<dbReference type="NCBIfam" id="NF003816">
    <property type="entry name" value="PRK05406.1-5"/>
    <property type="match status" value="1"/>
</dbReference>
<evidence type="ECO:0000313" key="3">
    <source>
        <dbReference type="Proteomes" id="UP000003645"/>
    </source>
</evidence>
<comment type="catalytic activity">
    <reaction evidence="1">
        <text>5-oxo-L-proline + ATP + 2 H2O = L-glutamate + ADP + phosphate + H(+)</text>
        <dbReference type="Rhea" id="RHEA:10348"/>
        <dbReference type="ChEBI" id="CHEBI:15377"/>
        <dbReference type="ChEBI" id="CHEBI:15378"/>
        <dbReference type="ChEBI" id="CHEBI:29985"/>
        <dbReference type="ChEBI" id="CHEBI:30616"/>
        <dbReference type="ChEBI" id="CHEBI:43474"/>
        <dbReference type="ChEBI" id="CHEBI:58402"/>
        <dbReference type="ChEBI" id="CHEBI:456216"/>
        <dbReference type="EC" id="3.5.2.9"/>
    </reaction>
</comment>